<dbReference type="RefSeq" id="WP_344150881.1">
    <property type="nucleotide sequence ID" value="NZ_BAAAQR010000005.1"/>
</dbReference>
<dbReference type="InterPro" id="IPR034660">
    <property type="entry name" value="DinB/YfiT-like"/>
</dbReference>
<evidence type="ECO:0000313" key="2">
    <source>
        <dbReference type="EMBL" id="GAA2145308.1"/>
    </source>
</evidence>
<dbReference type="InterPro" id="IPR017517">
    <property type="entry name" value="Maleyloyr_isom"/>
</dbReference>
<reference evidence="2 3" key="1">
    <citation type="journal article" date="2019" name="Int. J. Syst. Evol. Microbiol.">
        <title>The Global Catalogue of Microorganisms (GCM) 10K type strain sequencing project: providing services to taxonomists for standard genome sequencing and annotation.</title>
        <authorList>
            <consortium name="The Broad Institute Genomics Platform"/>
            <consortium name="The Broad Institute Genome Sequencing Center for Infectious Disease"/>
            <person name="Wu L."/>
            <person name="Ma J."/>
        </authorList>
    </citation>
    <scope>NUCLEOTIDE SEQUENCE [LARGE SCALE GENOMIC DNA]</scope>
    <source>
        <strain evidence="2 3">JCM 16022</strain>
    </source>
</reference>
<evidence type="ECO:0000313" key="3">
    <source>
        <dbReference type="Proteomes" id="UP001501771"/>
    </source>
</evidence>
<name>A0ABN2ZPZ9_9ACTN</name>
<sequence length="217" mass="23514">MDAENWDLIRTERLTLADLLESLDDQQWQTRSLCTEWTVHDVAAHLLMTPAGQPRPWAMTKALVRARGHLWTAGRDVAIAFGRRPHAELVSGLRAHAASRTKPAFVVDANILLDLLVHGQDIAVPLGVVREVPPAAARAGLDRVWSTGWPFHARRRLEGVRLRTDDGSWQAGAGPEVVGSAAALLLLTTGRTAAALPLLDGPGLPVLQRRLAPTGRG</sequence>
<gene>
    <name evidence="2" type="ORF">GCM10009844_19850</name>
</gene>
<organism evidence="2 3">
    <name type="scientific">Nocardioides koreensis</name>
    <dbReference type="NCBI Taxonomy" id="433651"/>
    <lineage>
        <taxon>Bacteria</taxon>
        <taxon>Bacillati</taxon>
        <taxon>Actinomycetota</taxon>
        <taxon>Actinomycetes</taxon>
        <taxon>Propionibacteriales</taxon>
        <taxon>Nocardioidaceae</taxon>
        <taxon>Nocardioides</taxon>
    </lineage>
</organism>
<dbReference type="SUPFAM" id="SSF109854">
    <property type="entry name" value="DinB/YfiT-like putative metalloenzymes"/>
    <property type="match status" value="1"/>
</dbReference>
<protein>
    <submittedName>
        <fullName evidence="2">Maleylpyruvate isomerase family mycothiol-dependent enzyme</fullName>
    </submittedName>
</protein>
<dbReference type="GO" id="GO:0016853">
    <property type="term" value="F:isomerase activity"/>
    <property type="evidence" value="ECO:0007669"/>
    <property type="project" value="UniProtKB-KW"/>
</dbReference>
<dbReference type="Pfam" id="PF11716">
    <property type="entry name" value="MDMPI_N"/>
    <property type="match status" value="1"/>
</dbReference>
<feature type="domain" description="Mycothiol-dependent maleylpyruvate isomerase metal-binding" evidence="1">
    <location>
        <begin position="11"/>
        <end position="101"/>
    </location>
</feature>
<dbReference type="NCBIfam" id="TIGR03083">
    <property type="entry name" value="maleylpyruvate isomerase family mycothiol-dependent enzyme"/>
    <property type="match status" value="1"/>
</dbReference>
<keyword evidence="2" id="KW-0413">Isomerase</keyword>
<evidence type="ECO:0000259" key="1">
    <source>
        <dbReference type="Pfam" id="PF11716"/>
    </source>
</evidence>
<comment type="caution">
    <text evidence="2">The sequence shown here is derived from an EMBL/GenBank/DDBJ whole genome shotgun (WGS) entry which is preliminary data.</text>
</comment>
<dbReference type="InterPro" id="IPR024344">
    <property type="entry name" value="MDMPI_metal-binding"/>
</dbReference>
<keyword evidence="3" id="KW-1185">Reference proteome</keyword>
<accession>A0ABN2ZPZ9</accession>
<dbReference type="Proteomes" id="UP001501771">
    <property type="component" value="Unassembled WGS sequence"/>
</dbReference>
<proteinExistence type="predicted"/>
<dbReference type="EMBL" id="BAAAQR010000005">
    <property type="protein sequence ID" value="GAA2145308.1"/>
    <property type="molecule type" value="Genomic_DNA"/>
</dbReference>
<dbReference type="Gene3D" id="1.20.120.450">
    <property type="entry name" value="dinb family like domain"/>
    <property type="match status" value="1"/>
</dbReference>